<reference evidence="1 2" key="1">
    <citation type="submission" date="2016-10" db="EMBL/GenBank/DDBJ databases">
        <authorList>
            <person name="de Groot N.N."/>
        </authorList>
    </citation>
    <scope>NUCLEOTIDE SEQUENCE [LARGE SCALE GENOMIC DNA]</scope>
    <source>
        <strain evidence="1 2">DSM 44892</strain>
    </source>
</reference>
<name>A0A1G8J0B1_9NOCA</name>
<evidence type="ECO:0000313" key="1">
    <source>
        <dbReference type="EMBL" id="SDI24397.1"/>
    </source>
</evidence>
<organism evidence="1 2">
    <name type="scientific">Rhodococcus triatomae</name>
    <dbReference type="NCBI Taxonomy" id="300028"/>
    <lineage>
        <taxon>Bacteria</taxon>
        <taxon>Bacillati</taxon>
        <taxon>Actinomycetota</taxon>
        <taxon>Actinomycetes</taxon>
        <taxon>Mycobacteriales</taxon>
        <taxon>Nocardiaceae</taxon>
        <taxon>Rhodococcus</taxon>
    </lineage>
</organism>
<proteinExistence type="predicted"/>
<evidence type="ECO:0000313" key="2">
    <source>
        <dbReference type="Proteomes" id="UP000183263"/>
    </source>
</evidence>
<dbReference type="EMBL" id="FNDN01000006">
    <property type="protein sequence ID" value="SDI24397.1"/>
    <property type="molecule type" value="Genomic_DNA"/>
</dbReference>
<gene>
    <name evidence="1" type="ORF">SAMN05444695_10616</name>
</gene>
<sequence length="133" mass="14501">MTESGEDWKAFAESCAAHAFSIERDGLVRLVALCDQHAADMQRFADRAKVELYVNTLGIGESELESARTLTAKFQDKAIGGGSIAHESSAVGVFEAHRDWARAMGDSFRAALRRYEEQDAVNAAGYGQWGDSL</sequence>
<protein>
    <submittedName>
        <fullName evidence="1">Uncharacterized protein</fullName>
    </submittedName>
</protein>
<keyword evidence="2" id="KW-1185">Reference proteome</keyword>
<accession>A0A1G8J0B1</accession>
<dbReference type="RefSeq" id="WP_083343071.1">
    <property type="nucleotide sequence ID" value="NZ_CP048813.1"/>
</dbReference>
<dbReference type="Proteomes" id="UP000183263">
    <property type="component" value="Unassembled WGS sequence"/>
</dbReference>
<dbReference type="AlphaFoldDB" id="A0A1G8J0B1"/>